<proteinExistence type="predicted"/>
<dbReference type="AlphaFoldDB" id="A0A376RMS4"/>
<accession>A0A376RMS4</accession>
<reference evidence="1 2" key="1">
    <citation type="submission" date="2018-06" db="EMBL/GenBank/DDBJ databases">
        <authorList>
            <consortium name="Pathogen Informatics"/>
            <person name="Doyle S."/>
        </authorList>
    </citation>
    <scope>NUCLEOTIDE SEQUENCE [LARGE SCALE GENOMIC DNA]</scope>
    <source>
        <strain evidence="1 2">NCTC10865</strain>
    </source>
</reference>
<organism evidence="1 2">
    <name type="scientific">Escherichia coli</name>
    <dbReference type="NCBI Taxonomy" id="562"/>
    <lineage>
        <taxon>Bacteria</taxon>
        <taxon>Pseudomonadati</taxon>
        <taxon>Pseudomonadota</taxon>
        <taxon>Gammaproteobacteria</taxon>
        <taxon>Enterobacterales</taxon>
        <taxon>Enterobacteriaceae</taxon>
        <taxon>Escherichia</taxon>
    </lineage>
</organism>
<evidence type="ECO:0000313" key="1">
    <source>
        <dbReference type="EMBL" id="STI19338.1"/>
    </source>
</evidence>
<dbReference type="Proteomes" id="UP000254159">
    <property type="component" value="Unassembled WGS sequence"/>
</dbReference>
<dbReference type="EMBL" id="UGCD01000002">
    <property type="protein sequence ID" value="STI19338.1"/>
    <property type="molecule type" value="Genomic_DNA"/>
</dbReference>
<gene>
    <name evidence="1" type="ORF">NCTC10865_04709</name>
</gene>
<name>A0A376RMS4_ECOLX</name>
<protein>
    <submittedName>
        <fullName evidence="1">Uncharacterized protein</fullName>
    </submittedName>
</protein>
<sequence>MGRLQARLAPGQRVELTRVLLDEFVDAGVLRHISDGIGQHTG</sequence>
<evidence type="ECO:0000313" key="2">
    <source>
        <dbReference type="Proteomes" id="UP000254159"/>
    </source>
</evidence>